<name>A0A1B9GNZ9_9TREE</name>
<evidence type="ECO:0000259" key="1">
    <source>
        <dbReference type="Pfam" id="PF20434"/>
    </source>
</evidence>
<evidence type="ECO:0000313" key="2">
    <source>
        <dbReference type="EMBL" id="OCF32747.1"/>
    </source>
</evidence>
<accession>A0A1B9GNZ9</accession>
<dbReference type="Pfam" id="PF20434">
    <property type="entry name" value="BD-FAE"/>
    <property type="match status" value="1"/>
</dbReference>
<protein>
    <recommendedName>
        <fullName evidence="1">BD-FAE-like domain-containing protein</fullName>
    </recommendedName>
</protein>
<dbReference type="SUPFAM" id="SSF53474">
    <property type="entry name" value="alpha/beta-Hydrolases"/>
    <property type="match status" value="1"/>
</dbReference>
<reference evidence="3" key="2">
    <citation type="submission" date="2013-12" db="EMBL/GenBank/DDBJ databases">
        <title>Evolution of pathogenesis and genome organization in the Tremellales.</title>
        <authorList>
            <person name="Cuomo C."/>
            <person name="Litvintseva A."/>
            <person name="Heitman J."/>
            <person name="Chen Y."/>
            <person name="Sun S."/>
            <person name="Springer D."/>
            <person name="Dromer F."/>
            <person name="Young S."/>
            <person name="Zeng Q."/>
            <person name="Chapman S."/>
            <person name="Gujja S."/>
            <person name="Saif S."/>
            <person name="Birren B."/>
        </authorList>
    </citation>
    <scope>NUCLEOTIDE SEQUENCE [LARGE SCALE GENOMIC DNA]</scope>
    <source>
        <strain evidence="3">BCC8398</strain>
    </source>
</reference>
<gene>
    <name evidence="2" type="ORF">I316_05668</name>
</gene>
<dbReference type="EMBL" id="KV700129">
    <property type="protein sequence ID" value="OCF32747.1"/>
    <property type="molecule type" value="Genomic_DNA"/>
</dbReference>
<dbReference type="InterPro" id="IPR049492">
    <property type="entry name" value="BD-FAE-like_dom"/>
</dbReference>
<feature type="domain" description="BD-FAE-like" evidence="1">
    <location>
        <begin position="46"/>
        <end position="151"/>
    </location>
</feature>
<dbReference type="AlphaFoldDB" id="A0A1B9GNZ9"/>
<dbReference type="Proteomes" id="UP000092666">
    <property type="component" value="Unassembled WGS sequence"/>
</dbReference>
<dbReference type="InterPro" id="IPR029058">
    <property type="entry name" value="AB_hydrolase_fold"/>
</dbReference>
<sequence length="361" mass="39226">MTIASLPKPLTFTYDPVNVIKLDLYIPSSSLKQKSDATDQAANVLKSLPALVAFHGGGIIAGAKDDLFVPFDLFNKFLAQGVLVISANYRLLYPSTAEDIISDVRTLFDYLSSASSDLARALAKHSLRLDSDRIAVLGISGGNYPARAAATISSIVPRPKVWFNLFGIANDFVLDHWVQTKTPDQAWQAFSYDAAAAQALIDLNGGPVASDAPFVISSETGAPVDETHRGDLFISTYLNGTLLDHVLDEPGISAIVRQHPYEERLALIPDTKRKYLLPIDDKTVPAVFVHGTSDTVAPLQEALTALKDLSDHHVEARYAWVEGAEHGLLDPATWVDRHPRADAAEDEAVSYVVEKLLEAKV</sequence>
<proteinExistence type="predicted"/>
<dbReference type="STRING" id="1296120.A0A1B9GNZ9"/>
<keyword evidence="3" id="KW-1185">Reference proteome</keyword>
<reference evidence="2 3" key="1">
    <citation type="submission" date="2013-07" db="EMBL/GenBank/DDBJ databases">
        <title>The Genome Sequence of Cryptococcus heveanensis BCC8398.</title>
        <authorList>
            <consortium name="The Broad Institute Genome Sequencing Platform"/>
            <person name="Cuomo C."/>
            <person name="Litvintseva A."/>
            <person name="Chen Y."/>
            <person name="Heitman J."/>
            <person name="Sun S."/>
            <person name="Springer D."/>
            <person name="Dromer F."/>
            <person name="Young S.K."/>
            <person name="Zeng Q."/>
            <person name="Gargeya S."/>
            <person name="Fitzgerald M."/>
            <person name="Abouelleil A."/>
            <person name="Alvarado L."/>
            <person name="Berlin A.M."/>
            <person name="Chapman S.B."/>
            <person name="Dewar J."/>
            <person name="Goldberg J."/>
            <person name="Griggs A."/>
            <person name="Gujja S."/>
            <person name="Hansen M."/>
            <person name="Howarth C."/>
            <person name="Imamovic A."/>
            <person name="Larimer J."/>
            <person name="McCowan C."/>
            <person name="Murphy C."/>
            <person name="Pearson M."/>
            <person name="Priest M."/>
            <person name="Roberts A."/>
            <person name="Saif S."/>
            <person name="Shea T."/>
            <person name="Sykes S."/>
            <person name="Wortman J."/>
            <person name="Nusbaum C."/>
            <person name="Birren B."/>
        </authorList>
    </citation>
    <scope>NUCLEOTIDE SEQUENCE [LARGE SCALE GENOMIC DNA]</scope>
    <source>
        <strain evidence="2 3">BCC8398</strain>
    </source>
</reference>
<dbReference type="OrthoDB" id="19653at2759"/>
<evidence type="ECO:0000313" key="3">
    <source>
        <dbReference type="Proteomes" id="UP000092666"/>
    </source>
</evidence>
<dbReference type="Gene3D" id="3.40.50.1820">
    <property type="entry name" value="alpha/beta hydrolase"/>
    <property type="match status" value="1"/>
</dbReference>
<organism evidence="2 3">
    <name type="scientific">Kwoniella heveanensis BCC8398</name>
    <dbReference type="NCBI Taxonomy" id="1296120"/>
    <lineage>
        <taxon>Eukaryota</taxon>
        <taxon>Fungi</taxon>
        <taxon>Dikarya</taxon>
        <taxon>Basidiomycota</taxon>
        <taxon>Agaricomycotina</taxon>
        <taxon>Tremellomycetes</taxon>
        <taxon>Tremellales</taxon>
        <taxon>Cryptococcaceae</taxon>
        <taxon>Kwoniella</taxon>
    </lineage>
</organism>